<dbReference type="InterPro" id="IPR009562">
    <property type="entry name" value="DUF1178"/>
</dbReference>
<feature type="compositionally biased region" description="Basic and acidic residues" evidence="1">
    <location>
        <begin position="126"/>
        <end position="135"/>
    </location>
</feature>
<organism evidence="2 3">
    <name type="scientific">Rhodosalinus sediminis</name>
    <dbReference type="NCBI Taxonomy" id="1940533"/>
    <lineage>
        <taxon>Bacteria</taxon>
        <taxon>Pseudomonadati</taxon>
        <taxon>Pseudomonadota</taxon>
        <taxon>Alphaproteobacteria</taxon>
        <taxon>Rhodobacterales</taxon>
        <taxon>Paracoccaceae</taxon>
        <taxon>Rhodosalinus</taxon>
    </lineage>
</organism>
<evidence type="ECO:0000313" key="3">
    <source>
        <dbReference type="Proteomes" id="UP000257131"/>
    </source>
</evidence>
<reference evidence="2 3" key="1">
    <citation type="journal article" date="2017" name="Int. J. Syst. Evol. Microbiol.">
        <title>Rhodosalinus sediminis gen. nov., sp. nov., isolated from marine saltern.</title>
        <authorList>
            <person name="Guo L.Y."/>
            <person name="Ling S.K."/>
            <person name="Li C.M."/>
            <person name="Chen G.J."/>
            <person name="Du Z.J."/>
        </authorList>
    </citation>
    <scope>NUCLEOTIDE SEQUENCE [LARGE SCALE GENOMIC DNA]</scope>
    <source>
        <strain evidence="2 3">WDN1C137</strain>
    </source>
</reference>
<feature type="region of interest" description="Disordered" evidence="1">
    <location>
        <begin position="51"/>
        <end position="84"/>
    </location>
</feature>
<comment type="caution">
    <text evidence="2">The sequence shown here is derived from an EMBL/GenBank/DDBJ whole genome shotgun (WGS) entry which is preliminary data.</text>
</comment>
<sequence length="153" mass="16616">MIRYALKCANGHRFESWFQSGAAFDTLQASGMLACAVCGEARVEKDLMAPHVSAESAPQAPCARDDTPVRAEERPLSTPANPAEQALQRVRAFIETHSENVGQDFARRAREMHAGAAEARPIHGQAKPEEARQLAEEGVPIAPLPFDPDIKSN</sequence>
<name>A0A3D9BPI8_9RHOB</name>
<evidence type="ECO:0000313" key="2">
    <source>
        <dbReference type="EMBL" id="REC55356.1"/>
    </source>
</evidence>
<gene>
    <name evidence="2" type="ORF">DRV84_11865</name>
</gene>
<dbReference type="EMBL" id="QOHR01000019">
    <property type="protein sequence ID" value="REC55356.1"/>
    <property type="molecule type" value="Genomic_DNA"/>
</dbReference>
<proteinExistence type="predicted"/>
<dbReference type="AlphaFoldDB" id="A0A3D9BPI8"/>
<dbReference type="OrthoDB" id="9799894at2"/>
<dbReference type="Pfam" id="PF06676">
    <property type="entry name" value="DUF1178"/>
    <property type="match status" value="1"/>
</dbReference>
<dbReference type="Proteomes" id="UP000257131">
    <property type="component" value="Unassembled WGS sequence"/>
</dbReference>
<feature type="region of interest" description="Disordered" evidence="1">
    <location>
        <begin position="110"/>
        <end position="153"/>
    </location>
</feature>
<evidence type="ECO:0000256" key="1">
    <source>
        <dbReference type="SAM" id="MobiDB-lite"/>
    </source>
</evidence>
<protein>
    <submittedName>
        <fullName evidence="2">DUF1178 family protein</fullName>
    </submittedName>
</protein>
<keyword evidence="3" id="KW-1185">Reference proteome</keyword>
<feature type="compositionally biased region" description="Basic and acidic residues" evidence="1">
    <location>
        <begin position="63"/>
        <end position="75"/>
    </location>
</feature>
<dbReference type="PIRSF" id="PIRSF032131">
    <property type="entry name" value="UCP032131"/>
    <property type="match status" value="1"/>
</dbReference>
<accession>A0A3D9BPI8</accession>
<dbReference type="RefSeq" id="WP_115980965.1">
    <property type="nucleotide sequence ID" value="NZ_QOHR01000019.1"/>
</dbReference>